<evidence type="ECO:0008006" key="4">
    <source>
        <dbReference type="Google" id="ProtNLM"/>
    </source>
</evidence>
<keyword evidence="3" id="KW-1185">Reference proteome</keyword>
<sequence length="458" mass="47864">MIGIARMLERGRSRRERVRGRLMAAGAALATFLLCAAANLTAFEIDEHHDYYSVFTDGMMRPGTMTALVLLTAPALAFVYQVSRLAAATRQRRLAALRLAGATPGETRLLGAYETGRSALLGALAGAAVYLPVNLAAQWIFNERVSPLPVPYVPGAGSSVPAVPLPLVAAAIVLVTAGGVLSGLAAGRHVVASPLEVVRRARLTRPRALDLLLVVAGAGLVFAGFNVVEMDPIWRSGVYVIGAGACVLVFGLVLATTWVIRAAARSAGRRAGSAETLLSARMVEADPRAWARALSVVGLTVFLGSAAGWAQTFVLFDVWSVSTFRMVIYVLVDLALLGAMVTSAAALVVHQAEELLDHRRSFASLAASGVPIASLGRVLTRQALIAALPVCLVAGAAGVAALSWISFSATPTTAWAYVYPFLRAAVVTALGVAAAVLVSRAARPVLRRAAAPGELRFE</sequence>
<dbReference type="AlphaFoldDB" id="A0A8J3SI49"/>
<keyword evidence="1" id="KW-0472">Membrane</keyword>
<name>A0A8J3SI49_9ACTN</name>
<feature type="transmembrane region" description="Helical" evidence="1">
    <location>
        <begin position="66"/>
        <end position="83"/>
    </location>
</feature>
<protein>
    <recommendedName>
        <fullName evidence="4">FtsX-like permease family protein</fullName>
    </recommendedName>
</protein>
<accession>A0A8J3SI49</accession>
<keyword evidence="1" id="KW-1133">Transmembrane helix</keyword>
<gene>
    <name evidence="2" type="ORF">Psi01_40350</name>
</gene>
<evidence type="ECO:0000256" key="1">
    <source>
        <dbReference type="SAM" id="Phobius"/>
    </source>
</evidence>
<feature type="transmembrane region" description="Helical" evidence="1">
    <location>
        <begin position="326"/>
        <end position="349"/>
    </location>
</feature>
<dbReference type="Proteomes" id="UP000619788">
    <property type="component" value="Unassembled WGS sequence"/>
</dbReference>
<dbReference type="RefSeq" id="WP_204065563.1">
    <property type="nucleotide sequence ID" value="NZ_BOOJ01000032.1"/>
</dbReference>
<feature type="transmembrane region" description="Helical" evidence="1">
    <location>
        <begin position="383"/>
        <end position="405"/>
    </location>
</feature>
<comment type="caution">
    <text evidence="2">The sequence shown here is derived from an EMBL/GenBank/DDBJ whole genome shotgun (WGS) entry which is preliminary data.</text>
</comment>
<organism evidence="2 3">
    <name type="scientific">Planobispora siamensis</name>
    <dbReference type="NCBI Taxonomy" id="936338"/>
    <lineage>
        <taxon>Bacteria</taxon>
        <taxon>Bacillati</taxon>
        <taxon>Actinomycetota</taxon>
        <taxon>Actinomycetes</taxon>
        <taxon>Streptosporangiales</taxon>
        <taxon>Streptosporangiaceae</taxon>
        <taxon>Planobispora</taxon>
    </lineage>
</organism>
<feature type="transmembrane region" description="Helical" evidence="1">
    <location>
        <begin position="118"/>
        <end position="141"/>
    </location>
</feature>
<feature type="transmembrane region" description="Helical" evidence="1">
    <location>
        <begin position="161"/>
        <end position="187"/>
    </location>
</feature>
<feature type="transmembrane region" description="Helical" evidence="1">
    <location>
        <begin position="289"/>
        <end position="314"/>
    </location>
</feature>
<reference evidence="2 3" key="1">
    <citation type="submission" date="2021-01" db="EMBL/GenBank/DDBJ databases">
        <title>Whole genome shotgun sequence of Planobispora siamensis NBRC 107568.</title>
        <authorList>
            <person name="Komaki H."/>
            <person name="Tamura T."/>
        </authorList>
    </citation>
    <scope>NUCLEOTIDE SEQUENCE [LARGE SCALE GENOMIC DNA]</scope>
    <source>
        <strain evidence="2 3">NBRC 107568</strain>
    </source>
</reference>
<dbReference type="EMBL" id="BOOJ01000032">
    <property type="protein sequence ID" value="GIH93405.1"/>
    <property type="molecule type" value="Genomic_DNA"/>
</dbReference>
<feature type="transmembrane region" description="Helical" evidence="1">
    <location>
        <begin position="237"/>
        <end position="260"/>
    </location>
</feature>
<feature type="transmembrane region" description="Helical" evidence="1">
    <location>
        <begin position="417"/>
        <end position="438"/>
    </location>
</feature>
<proteinExistence type="predicted"/>
<evidence type="ECO:0000313" key="2">
    <source>
        <dbReference type="EMBL" id="GIH93405.1"/>
    </source>
</evidence>
<keyword evidence="1" id="KW-0812">Transmembrane</keyword>
<evidence type="ECO:0000313" key="3">
    <source>
        <dbReference type="Proteomes" id="UP000619788"/>
    </source>
</evidence>
<feature type="transmembrane region" description="Helical" evidence="1">
    <location>
        <begin position="208"/>
        <end position="225"/>
    </location>
</feature>